<keyword evidence="2" id="KW-0812">Transmembrane</keyword>
<dbReference type="Pfam" id="PF07584">
    <property type="entry name" value="BatA"/>
    <property type="match status" value="1"/>
</dbReference>
<dbReference type="NCBIfam" id="TIGR02226">
    <property type="entry name" value="two_anch"/>
    <property type="match status" value="1"/>
</dbReference>
<protein>
    <submittedName>
        <fullName evidence="4">VWA domain-containing protein</fullName>
    </submittedName>
</protein>
<accession>A0ABT7PGK2</accession>
<dbReference type="PANTHER" id="PTHR37464">
    <property type="entry name" value="BLL2463 PROTEIN"/>
    <property type="match status" value="1"/>
</dbReference>
<comment type="caution">
    <text evidence="4">The sequence shown here is derived from an EMBL/GenBank/DDBJ whole genome shotgun (WGS) entry which is preliminary data.</text>
</comment>
<evidence type="ECO:0000256" key="1">
    <source>
        <dbReference type="SAM" id="MobiDB-lite"/>
    </source>
</evidence>
<reference evidence="4 5" key="1">
    <citation type="submission" date="2023-06" db="EMBL/GenBank/DDBJ databases">
        <title>Roseiconus lacunae JC819 isolated from Gulf of Mannar region, Tamil Nadu.</title>
        <authorList>
            <person name="Pk S."/>
            <person name="Ch S."/>
            <person name="Ch V.R."/>
        </authorList>
    </citation>
    <scope>NUCLEOTIDE SEQUENCE [LARGE SCALE GENOMIC DNA]</scope>
    <source>
        <strain evidence="4 5">JC819</strain>
    </source>
</reference>
<dbReference type="InterPro" id="IPR002035">
    <property type="entry name" value="VWF_A"/>
</dbReference>
<sequence length="692" mass="75233">MSLASPDKLLWLMVALPIIGFYILKTRLRRRQVSTLLFWEQVFEQKRQRSLWQNLRHWVSLLLQLAFVGFLGFALADPLWNSQADRGQDLILVIDNSASMGAINPDTQQTRLEEARSKASDMASTLRNGDNIALITAGTSVRVVVGMSDFAPTVVEAIEQIKLTDGPTQVRDAVAAARRLASDPERRRIVVFTDGGVTDRDRLKAESSNDSDADQESRVAQDESTTPEDVAFDGRLDADDVRLISVGQTLDNVAITTFQVRRSTVDPIGYSLLVEVKNFSEDPVENRLTLKLNDVLADVIPLKLQAGESYRTQIDATSQAGGVLTGELKDDDALLIDNVARAILPERPEIPVHLVIGDESQSYYLNRVLESIPLVRIVDQSQIDQAKLHIFAGVVPEAIPDGPVLFVDIPADGPKQFAGADESQGTPAWRIGEAMENPIIAKQETSSPLLRHVQLQNVILAGGRDIAVNEQLGNATTLLETATGATVCVSVEREQGRILLLASDLDSSDLPLRIAFPVLMTNAMNWFFRETGEIRPALATGIAADVPWDIGPVEETTLARMIGPAGDESPVTVKDGFAKLGALSQTGVYHLTTESKNQTPIDGQEQPTEAELTEGDQESSTSASDLEAGSLGEAVAVNLTDPNESDLRVPELSDDASAPLPPASRSPWFYLVLAACGLVIAEWALFQRRVVA</sequence>
<proteinExistence type="predicted"/>
<evidence type="ECO:0000256" key="2">
    <source>
        <dbReference type="SAM" id="Phobius"/>
    </source>
</evidence>
<feature type="region of interest" description="Disordered" evidence="1">
    <location>
        <begin position="201"/>
        <end position="230"/>
    </location>
</feature>
<feature type="transmembrane region" description="Helical" evidence="2">
    <location>
        <begin position="6"/>
        <end position="24"/>
    </location>
</feature>
<dbReference type="RefSeq" id="WP_149495440.1">
    <property type="nucleotide sequence ID" value="NZ_JASZZN010000005.1"/>
</dbReference>
<dbReference type="PANTHER" id="PTHR37464:SF1">
    <property type="entry name" value="BLL2463 PROTEIN"/>
    <property type="match status" value="1"/>
</dbReference>
<dbReference type="CDD" id="cd00198">
    <property type="entry name" value="vWFA"/>
    <property type="match status" value="1"/>
</dbReference>
<dbReference type="PROSITE" id="PS50234">
    <property type="entry name" value="VWFA"/>
    <property type="match status" value="1"/>
</dbReference>
<feature type="transmembrane region" description="Helical" evidence="2">
    <location>
        <begin position="55"/>
        <end position="76"/>
    </location>
</feature>
<dbReference type="SMART" id="SM00327">
    <property type="entry name" value="VWA"/>
    <property type="match status" value="1"/>
</dbReference>
<dbReference type="Gene3D" id="3.40.50.410">
    <property type="entry name" value="von Willebrand factor, type A domain"/>
    <property type="match status" value="1"/>
</dbReference>
<feature type="transmembrane region" description="Helical" evidence="2">
    <location>
        <begin position="668"/>
        <end position="686"/>
    </location>
</feature>
<keyword evidence="5" id="KW-1185">Reference proteome</keyword>
<feature type="domain" description="VWFA" evidence="3">
    <location>
        <begin position="89"/>
        <end position="292"/>
    </location>
</feature>
<dbReference type="InterPro" id="IPR036465">
    <property type="entry name" value="vWFA_dom_sf"/>
</dbReference>
<feature type="compositionally biased region" description="Polar residues" evidence="1">
    <location>
        <begin position="593"/>
        <end position="607"/>
    </location>
</feature>
<keyword evidence="2" id="KW-1133">Transmembrane helix</keyword>
<gene>
    <name evidence="4" type="ORF">QTN89_07900</name>
</gene>
<dbReference type="EMBL" id="JASZZN010000005">
    <property type="protein sequence ID" value="MDM4015346.1"/>
    <property type="molecule type" value="Genomic_DNA"/>
</dbReference>
<dbReference type="Pfam" id="PF13519">
    <property type="entry name" value="VWA_2"/>
    <property type="match status" value="1"/>
</dbReference>
<dbReference type="InterPro" id="IPR024163">
    <property type="entry name" value="Aerotolerance_reg_N"/>
</dbReference>
<name>A0ABT7PGK2_9BACT</name>
<dbReference type="Proteomes" id="UP001239462">
    <property type="component" value="Unassembled WGS sequence"/>
</dbReference>
<evidence type="ECO:0000313" key="4">
    <source>
        <dbReference type="EMBL" id="MDM4015346.1"/>
    </source>
</evidence>
<keyword evidence="2" id="KW-0472">Membrane</keyword>
<feature type="region of interest" description="Disordered" evidence="1">
    <location>
        <begin position="593"/>
        <end position="627"/>
    </location>
</feature>
<evidence type="ECO:0000259" key="3">
    <source>
        <dbReference type="PROSITE" id="PS50234"/>
    </source>
</evidence>
<dbReference type="InterPro" id="IPR011933">
    <property type="entry name" value="Double_TM_dom"/>
</dbReference>
<dbReference type="SUPFAM" id="SSF53300">
    <property type="entry name" value="vWA-like"/>
    <property type="match status" value="1"/>
</dbReference>
<evidence type="ECO:0000313" key="5">
    <source>
        <dbReference type="Proteomes" id="UP001239462"/>
    </source>
</evidence>
<organism evidence="4 5">
    <name type="scientific">Roseiconus lacunae</name>
    <dbReference type="NCBI Taxonomy" id="2605694"/>
    <lineage>
        <taxon>Bacteria</taxon>
        <taxon>Pseudomonadati</taxon>
        <taxon>Planctomycetota</taxon>
        <taxon>Planctomycetia</taxon>
        <taxon>Pirellulales</taxon>
        <taxon>Pirellulaceae</taxon>
        <taxon>Roseiconus</taxon>
    </lineage>
</organism>